<evidence type="ECO:0000313" key="13">
    <source>
        <dbReference type="Proteomes" id="UP000824540"/>
    </source>
</evidence>
<keyword evidence="5" id="KW-1133">Transmembrane helix</keyword>
<evidence type="ECO:0000256" key="7">
    <source>
        <dbReference type="ARBA" id="ARBA00023157"/>
    </source>
</evidence>
<gene>
    <name evidence="12" type="ORF">JZ751_022162</name>
</gene>
<dbReference type="AlphaFoldDB" id="A0A8T2MRP5"/>
<dbReference type="InterPro" id="IPR003599">
    <property type="entry name" value="Ig_sub"/>
</dbReference>
<sequence length="505" mass="55431">MEGAERFILIGCLLQGALSSKWPIWMPQSIEALSGSCVLIPCRFDIQSQYDKDLVPEAKGQWKKGSTGGTVVFDSENTSNKIQGKITGDLLKKNCTTILEIFPLSYNDKYFFRLEAQHPLKANFPQGVQINVQDSPPKPKLTPVKVEVTEGSSGDTPTLLCLSTNTVGNSSLQLQRPPSPQTGEEIYANQVMVTSQAADDSLHYASVTFTTRKNKQESSGAVKDPPQEADSPPKPKLTPVKEEVTEGSSYLTVNISLLCNTHSHFTPLIIYACNTFQCLFFSLTHTDMTVAERFVLIGCLLQGALSSEWAIWMPQSIEALSGSCVLIPCRFDIPSQYDQYLVAGAKGQWKKGNTGGTVVFDSKSTSNLIQGKITGDLQKKNCTTILEKFPLSYNDKYFFRLVAQNPLKGNFRQDSPPKPKLTPVKVEVTEGSSVNLSCSAAAPCPTLPPTLTWTPRLSDSEDQLQENQDQTKSVSSVLTFTASHLHHGQKITCTALYKLQQGDTQ</sequence>
<dbReference type="SUPFAM" id="SSF48726">
    <property type="entry name" value="Immunoglobulin"/>
    <property type="match status" value="1"/>
</dbReference>
<dbReference type="InterPro" id="IPR036179">
    <property type="entry name" value="Ig-like_dom_sf"/>
</dbReference>
<dbReference type="GO" id="GO:0033691">
    <property type="term" value="F:sialic acid binding"/>
    <property type="evidence" value="ECO:0007669"/>
    <property type="project" value="TreeGrafter"/>
</dbReference>
<feature type="non-terminal residue" evidence="12">
    <location>
        <position position="505"/>
    </location>
</feature>
<protein>
    <recommendedName>
        <fullName evidence="11">Ig-like domain-containing protein</fullName>
    </recommendedName>
</protein>
<evidence type="ECO:0000256" key="9">
    <source>
        <dbReference type="SAM" id="MobiDB-lite"/>
    </source>
</evidence>
<dbReference type="Proteomes" id="UP000824540">
    <property type="component" value="Unassembled WGS sequence"/>
</dbReference>
<evidence type="ECO:0000256" key="3">
    <source>
        <dbReference type="ARBA" id="ARBA00022734"/>
    </source>
</evidence>
<evidence type="ECO:0000256" key="1">
    <source>
        <dbReference type="ARBA" id="ARBA00004167"/>
    </source>
</evidence>
<proteinExistence type="inferred from homology"/>
<dbReference type="GO" id="GO:0030246">
    <property type="term" value="F:carbohydrate binding"/>
    <property type="evidence" value="ECO:0007669"/>
    <property type="project" value="UniProtKB-KW"/>
</dbReference>
<keyword evidence="2" id="KW-0812">Transmembrane</keyword>
<dbReference type="PANTHER" id="PTHR12035:SF125">
    <property type="entry name" value="SIALIC ACID-BINDING IG-LIKE LECTIN 5"/>
    <property type="match status" value="1"/>
</dbReference>
<keyword evidence="4" id="KW-0130">Cell adhesion</keyword>
<feature type="region of interest" description="Disordered" evidence="9">
    <location>
        <begin position="212"/>
        <end position="242"/>
    </location>
</feature>
<feature type="chain" id="PRO_5035905666" description="Ig-like domain-containing protein" evidence="10">
    <location>
        <begin position="20"/>
        <end position="505"/>
    </location>
</feature>
<dbReference type="GO" id="GO:0007155">
    <property type="term" value="P:cell adhesion"/>
    <property type="evidence" value="ECO:0007669"/>
    <property type="project" value="UniProtKB-KW"/>
</dbReference>
<dbReference type="GO" id="GO:0005886">
    <property type="term" value="C:plasma membrane"/>
    <property type="evidence" value="ECO:0007669"/>
    <property type="project" value="TreeGrafter"/>
</dbReference>
<feature type="domain" description="Ig-like" evidence="11">
    <location>
        <begin position="419"/>
        <end position="505"/>
    </location>
</feature>
<evidence type="ECO:0000313" key="12">
    <source>
        <dbReference type="EMBL" id="KAG9330765.1"/>
    </source>
</evidence>
<dbReference type="SMART" id="SM00409">
    <property type="entry name" value="IG"/>
    <property type="match status" value="2"/>
</dbReference>
<comment type="caution">
    <text evidence="12">The sequence shown here is derived from an EMBL/GenBank/DDBJ whole genome shotgun (WGS) entry which is preliminary data.</text>
</comment>
<keyword evidence="10" id="KW-0732">Signal</keyword>
<keyword evidence="7" id="KW-1015">Disulfide bond</keyword>
<evidence type="ECO:0000256" key="8">
    <source>
        <dbReference type="ARBA" id="ARBA00038361"/>
    </source>
</evidence>
<dbReference type="InterPro" id="IPR007110">
    <property type="entry name" value="Ig-like_dom"/>
</dbReference>
<dbReference type="EMBL" id="JAFBMS010000462">
    <property type="protein sequence ID" value="KAG9330765.1"/>
    <property type="molecule type" value="Genomic_DNA"/>
</dbReference>
<dbReference type="PANTHER" id="PTHR12035">
    <property type="entry name" value="SIALIC ACID BINDING IMMUNOGLOBULIN-LIKE LECTIN"/>
    <property type="match status" value="1"/>
</dbReference>
<evidence type="ECO:0000256" key="6">
    <source>
        <dbReference type="ARBA" id="ARBA00023136"/>
    </source>
</evidence>
<evidence type="ECO:0000259" key="11">
    <source>
        <dbReference type="PROSITE" id="PS50835"/>
    </source>
</evidence>
<keyword evidence="13" id="KW-1185">Reference proteome</keyword>
<dbReference type="InterPro" id="IPR051036">
    <property type="entry name" value="SIGLEC"/>
</dbReference>
<keyword evidence="6" id="KW-0472">Membrane</keyword>
<dbReference type="Pfam" id="PF08205">
    <property type="entry name" value="C2-set_2"/>
    <property type="match status" value="1"/>
</dbReference>
<comment type="subcellular location">
    <subcellularLocation>
        <location evidence="1">Membrane</location>
        <topology evidence="1">Single-pass membrane protein</topology>
    </subcellularLocation>
</comment>
<dbReference type="InterPro" id="IPR013162">
    <property type="entry name" value="CD80_C2-set"/>
</dbReference>
<comment type="similarity">
    <text evidence="8">Belongs to the immunoglobulin superfamily. SIGLEC (sialic acid binding Ig-like lectin) family.</text>
</comment>
<evidence type="ECO:0000256" key="4">
    <source>
        <dbReference type="ARBA" id="ARBA00022889"/>
    </source>
</evidence>
<evidence type="ECO:0000256" key="2">
    <source>
        <dbReference type="ARBA" id="ARBA00022692"/>
    </source>
</evidence>
<keyword evidence="3" id="KW-0430">Lectin</keyword>
<name>A0A8T2MRP5_9TELE</name>
<dbReference type="PROSITE" id="PS50835">
    <property type="entry name" value="IG_LIKE"/>
    <property type="match status" value="1"/>
</dbReference>
<accession>A0A8T2MRP5</accession>
<reference evidence="12" key="1">
    <citation type="thesis" date="2021" institute="BYU ScholarsArchive" country="Provo, UT, USA">
        <title>Applications of and Algorithms for Genome Assembly and Genomic Analyses with an Emphasis on Marine Teleosts.</title>
        <authorList>
            <person name="Pickett B.D."/>
        </authorList>
    </citation>
    <scope>NUCLEOTIDE SEQUENCE</scope>
    <source>
        <strain evidence="12">HI-2016</strain>
    </source>
</reference>
<organism evidence="12 13">
    <name type="scientific">Albula glossodonta</name>
    <name type="common">roundjaw bonefish</name>
    <dbReference type="NCBI Taxonomy" id="121402"/>
    <lineage>
        <taxon>Eukaryota</taxon>
        <taxon>Metazoa</taxon>
        <taxon>Chordata</taxon>
        <taxon>Craniata</taxon>
        <taxon>Vertebrata</taxon>
        <taxon>Euteleostomi</taxon>
        <taxon>Actinopterygii</taxon>
        <taxon>Neopterygii</taxon>
        <taxon>Teleostei</taxon>
        <taxon>Albuliformes</taxon>
        <taxon>Albulidae</taxon>
        <taxon>Albula</taxon>
    </lineage>
</organism>
<dbReference type="OrthoDB" id="6413693at2759"/>
<evidence type="ECO:0000256" key="5">
    <source>
        <dbReference type="ARBA" id="ARBA00022989"/>
    </source>
</evidence>
<feature type="signal peptide" evidence="10">
    <location>
        <begin position="1"/>
        <end position="19"/>
    </location>
</feature>
<evidence type="ECO:0000256" key="10">
    <source>
        <dbReference type="SAM" id="SignalP"/>
    </source>
</evidence>
<dbReference type="InterPro" id="IPR013783">
    <property type="entry name" value="Ig-like_fold"/>
</dbReference>
<dbReference type="Gene3D" id="2.60.40.10">
    <property type="entry name" value="Immunoglobulins"/>
    <property type="match status" value="3"/>
</dbReference>